<comment type="caution">
    <text evidence="1">The sequence shown here is derived from an EMBL/GenBank/DDBJ whole genome shotgun (WGS) entry which is preliminary data.</text>
</comment>
<sequence>MAVPTLTYERYAERHLGRLDREAFEAALPAATARLTGLTGDDVPERHEPRWLDALGVLCDRVAQGRAANVTSERVGETTLSFDAAASGACDYDVVRPYLAPTGLLWQGVR</sequence>
<keyword evidence="2" id="KW-1185">Reference proteome</keyword>
<name>A0AAV5B5Q6_9ACTN</name>
<proteinExistence type="predicted"/>
<dbReference type="EMBL" id="BQKC01000001">
    <property type="protein sequence ID" value="GJM55668.1"/>
    <property type="molecule type" value="Genomic_DNA"/>
</dbReference>
<organism evidence="1 2">
    <name type="scientific">Granulimonas faecalis</name>
    <dbReference type="NCBI Taxonomy" id="2894155"/>
    <lineage>
        <taxon>Bacteria</taxon>
        <taxon>Bacillati</taxon>
        <taxon>Actinomycetota</taxon>
        <taxon>Coriobacteriia</taxon>
        <taxon>Coriobacteriales</taxon>
        <taxon>Kribbibacteriaceae</taxon>
        <taxon>Granulimonas</taxon>
    </lineage>
</organism>
<dbReference type="AlphaFoldDB" id="A0AAV5B5Q6"/>
<protein>
    <submittedName>
        <fullName evidence="1">Uncharacterized protein</fullName>
    </submittedName>
</protein>
<evidence type="ECO:0000313" key="2">
    <source>
        <dbReference type="Proteomes" id="UP001055025"/>
    </source>
</evidence>
<dbReference type="Proteomes" id="UP001055025">
    <property type="component" value="Unassembled WGS sequence"/>
</dbReference>
<accession>A0AAV5B5Q6</accession>
<dbReference type="RefSeq" id="WP_135978980.1">
    <property type="nucleotide sequence ID" value="NZ_BQKC01000001.1"/>
</dbReference>
<evidence type="ECO:0000313" key="1">
    <source>
        <dbReference type="EMBL" id="GJM55668.1"/>
    </source>
</evidence>
<reference evidence="1" key="1">
    <citation type="journal article" date="2022" name="Int. J. Syst. Evol. Microbiol.">
        <title>Granulimonas faecalis gen. nov., sp. nov., and Leptogranulimonas caecicola gen. nov., sp. nov., novel lactate-producing Atopobiaceae bacteria isolated from mouse intestines, and an emended description of the family Atopobiaceae.</title>
        <authorList>
            <person name="Morinaga K."/>
            <person name="Kusada H."/>
            <person name="Sakamoto S."/>
            <person name="Murakami T."/>
            <person name="Toyoda A."/>
            <person name="Mori H."/>
            <person name="Meng X.Y."/>
            <person name="Takashino M."/>
            <person name="Murotomi K."/>
            <person name="Tamaki H."/>
        </authorList>
    </citation>
    <scope>NUCLEOTIDE SEQUENCE</scope>
    <source>
        <strain evidence="1">OPF53</strain>
    </source>
</reference>
<gene>
    <name evidence="1" type="ORF">ATOP_13230</name>
</gene>